<dbReference type="FunFam" id="3.30.300.30:FF:000007">
    <property type="entry name" value="4-coumarate--CoA ligase 2"/>
    <property type="match status" value="1"/>
</dbReference>
<feature type="domain" description="AMP-dependent synthetase/ligase" evidence="3">
    <location>
        <begin position="65"/>
        <end position="427"/>
    </location>
</feature>
<dbReference type="InterPro" id="IPR042099">
    <property type="entry name" value="ANL_N_sf"/>
</dbReference>
<evidence type="ECO:0000256" key="1">
    <source>
        <dbReference type="ARBA" id="ARBA00006432"/>
    </source>
</evidence>
<keyword evidence="6" id="KW-1185">Reference proteome</keyword>
<dbReference type="PANTHER" id="PTHR24096">
    <property type="entry name" value="LONG-CHAIN-FATTY-ACID--COA LIGASE"/>
    <property type="match status" value="1"/>
</dbReference>
<dbReference type="InterPro" id="IPR025110">
    <property type="entry name" value="AMP-bd_C"/>
</dbReference>
<evidence type="ECO:0000259" key="3">
    <source>
        <dbReference type="Pfam" id="PF00501"/>
    </source>
</evidence>
<dbReference type="PROSITE" id="PS00455">
    <property type="entry name" value="AMP_BINDING"/>
    <property type="match status" value="1"/>
</dbReference>
<feature type="domain" description="AMP-binding enzyme C-terminal" evidence="4">
    <location>
        <begin position="480"/>
        <end position="555"/>
    </location>
</feature>
<evidence type="ECO:0000256" key="2">
    <source>
        <dbReference type="ARBA" id="ARBA00022598"/>
    </source>
</evidence>
<protein>
    <recommendedName>
        <fullName evidence="7">4-coumarate--CoA ligase</fullName>
    </recommendedName>
</protein>
<dbReference type="PANTHER" id="PTHR24096:SF362">
    <property type="entry name" value="4-COUMARATE--COA LIGASE-LIKE 9"/>
    <property type="match status" value="1"/>
</dbReference>
<dbReference type="Pfam" id="PF00501">
    <property type="entry name" value="AMP-binding"/>
    <property type="match status" value="1"/>
</dbReference>
<evidence type="ECO:0000313" key="5">
    <source>
        <dbReference type="EMBL" id="MCL7034776.1"/>
    </source>
</evidence>
<dbReference type="InterPro" id="IPR045851">
    <property type="entry name" value="AMP-bd_C_sf"/>
</dbReference>
<comment type="similarity">
    <text evidence="1">Belongs to the ATP-dependent AMP-binding enzyme family.</text>
</comment>
<organism evidence="5 6">
    <name type="scientific">Papaver nudicaule</name>
    <name type="common">Iceland poppy</name>
    <dbReference type="NCBI Taxonomy" id="74823"/>
    <lineage>
        <taxon>Eukaryota</taxon>
        <taxon>Viridiplantae</taxon>
        <taxon>Streptophyta</taxon>
        <taxon>Embryophyta</taxon>
        <taxon>Tracheophyta</taxon>
        <taxon>Spermatophyta</taxon>
        <taxon>Magnoliopsida</taxon>
        <taxon>Ranunculales</taxon>
        <taxon>Papaveraceae</taxon>
        <taxon>Papaveroideae</taxon>
        <taxon>Papaver</taxon>
    </lineage>
</organism>
<dbReference type="CDD" id="cd05904">
    <property type="entry name" value="4CL"/>
    <property type="match status" value="1"/>
</dbReference>
<sequence>MVMAEEQTMMIDPKCGFCSETKIYHSLLPPAPLPPSTSPLSISDYVLSLLHQHYSSSTSDFYPERVTALIDSESGDRVSYTEFLSQIESLTRSLKSVIGLCKGDTAFILSPATPQIPVLYLSLLSMGVVVSPSNPISTASEISHQINLCKPAIAFGTSETTHKLPPVLRCRTVLVDSHDFHSMMHHSTSLGQNQMDSEEEEKVSQSDTAAILYSSGTTGRVKGVALSHRNLIASVAEVYAYKQMLKVSTRAVNYSTVPLFHIYGFTAILESVTMGDTFVIPMKRFDFSKMLKAVEKFKVTVLAAAPPVVLAMTKGQPAPEGGGILDGCDLSSLEGIRCGGSPLRTEVIVKFGKLFPNVAIRQGYGITEAACAIFRAADAWDCRRLGSTGKLIANMQVKIVDPVTGVALPPCKQGELWAKGPSIMEGYVGEGSEGISSTIDAEGWLKTGDLCYVDNEGFLYVVDRLKELIKYKGYQVPPAELEEMLLSHPDILDAAVIPYPDEEAGEVPMAFVVRKPQSSIDETQVINFISKQVAPYKKIRRVEFTDSIPKNAPGKILRKELKKLALSKLPATTSKL</sequence>
<dbReference type="AlphaFoldDB" id="A0AA41V8I8"/>
<dbReference type="InterPro" id="IPR000873">
    <property type="entry name" value="AMP-dep_synth/lig_dom"/>
</dbReference>
<accession>A0AA41V8I8</accession>
<name>A0AA41V8I8_PAPNU</name>
<dbReference type="SUPFAM" id="SSF56801">
    <property type="entry name" value="Acetyl-CoA synthetase-like"/>
    <property type="match status" value="1"/>
</dbReference>
<keyword evidence="2" id="KW-0436">Ligase</keyword>
<dbReference type="Pfam" id="PF13193">
    <property type="entry name" value="AMP-binding_C"/>
    <property type="match status" value="1"/>
</dbReference>
<gene>
    <name evidence="5" type="ORF">MKW94_022968</name>
</gene>
<dbReference type="Proteomes" id="UP001177140">
    <property type="component" value="Unassembled WGS sequence"/>
</dbReference>
<evidence type="ECO:0008006" key="7">
    <source>
        <dbReference type="Google" id="ProtNLM"/>
    </source>
</evidence>
<proteinExistence type="inferred from homology"/>
<dbReference type="Gene3D" id="3.30.300.30">
    <property type="match status" value="1"/>
</dbReference>
<dbReference type="EMBL" id="JAJJMA010149664">
    <property type="protein sequence ID" value="MCL7034776.1"/>
    <property type="molecule type" value="Genomic_DNA"/>
</dbReference>
<evidence type="ECO:0000313" key="6">
    <source>
        <dbReference type="Proteomes" id="UP001177140"/>
    </source>
</evidence>
<dbReference type="InterPro" id="IPR020845">
    <property type="entry name" value="AMP-binding_CS"/>
</dbReference>
<reference evidence="5" key="1">
    <citation type="submission" date="2022-03" db="EMBL/GenBank/DDBJ databases">
        <title>A functionally conserved STORR gene fusion in Papaver species that diverged 16.8 million years ago.</title>
        <authorList>
            <person name="Catania T."/>
        </authorList>
    </citation>
    <scope>NUCLEOTIDE SEQUENCE</scope>
    <source>
        <strain evidence="5">S-191538</strain>
    </source>
</reference>
<dbReference type="Gene3D" id="3.40.50.12780">
    <property type="entry name" value="N-terminal domain of ligase-like"/>
    <property type="match status" value="1"/>
</dbReference>
<evidence type="ECO:0000259" key="4">
    <source>
        <dbReference type="Pfam" id="PF13193"/>
    </source>
</evidence>
<dbReference type="GO" id="GO:0016405">
    <property type="term" value="F:CoA-ligase activity"/>
    <property type="evidence" value="ECO:0007669"/>
    <property type="project" value="TreeGrafter"/>
</dbReference>
<comment type="caution">
    <text evidence="5">The sequence shown here is derived from an EMBL/GenBank/DDBJ whole genome shotgun (WGS) entry which is preliminary data.</text>
</comment>